<comment type="caution">
    <text evidence="1">The sequence shown here is derived from an EMBL/GenBank/DDBJ whole genome shotgun (WGS) entry which is preliminary data.</text>
</comment>
<name>A0A392S8U8_9FABA</name>
<dbReference type="EMBL" id="LXQA010343401">
    <property type="protein sequence ID" value="MCI45373.1"/>
    <property type="molecule type" value="Genomic_DNA"/>
</dbReference>
<keyword evidence="2" id="KW-1185">Reference proteome</keyword>
<evidence type="ECO:0000313" key="2">
    <source>
        <dbReference type="Proteomes" id="UP000265520"/>
    </source>
</evidence>
<dbReference type="AlphaFoldDB" id="A0A392S8U8"/>
<feature type="non-terminal residue" evidence="1">
    <location>
        <position position="98"/>
    </location>
</feature>
<evidence type="ECO:0000313" key="1">
    <source>
        <dbReference type="EMBL" id="MCI45373.1"/>
    </source>
</evidence>
<organism evidence="1 2">
    <name type="scientific">Trifolium medium</name>
    <dbReference type="NCBI Taxonomy" id="97028"/>
    <lineage>
        <taxon>Eukaryota</taxon>
        <taxon>Viridiplantae</taxon>
        <taxon>Streptophyta</taxon>
        <taxon>Embryophyta</taxon>
        <taxon>Tracheophyta</taxon>
        <taxon>Spermatophyta</taxon>
        <taxon>Magnoliopsida</taxon>
        <taxon>eudicotyledons</taxon>
        <taxon>Gunneridae</taxon>
        <taxon>Pentapetalae</taxon>
        <taxon>rosids</taxon>
        <taxon>fabids</taxon>
        <taxon>Fabales</taxon>
        <taxon>Fabaceae</taxon>
        <taxon>Papilionoideae</taxon>
        <taxon>50 kb inversion clade</taxon>
        <taxon>NPAAA clade</taxon>
        <taxon>Hologalegina</taxon>
        <taxon>IRL clade</taxon>
        <taxon>Trifolieae</taxon>
        <taxon>Trifolium</taxon>
    </lineage>
</organism>
<sequence>MYTEAMSYRQQFPPAPFFPLYPSLEAWQEHRRVDRLEYEAIMDRNEAVFYEQYGAFEAQRKAQEEARAATAATRSHVFTYSEFGLDDPGEFNNFMNPD</sequence>
<reference evidence="1 2" key="1">
    <citation type="journal article" date="2018" name="Front. Plant Sci.">
        <title>Red Clover (Trifolium pratense) and Zigzag Clover (T. medium) - A Picture of Genomic Similarities and Differences.</title>
        <authorList>
            <person name="Dluhosova J."/>
            <person name="Istvanek J."/>
            <person name="Nedelnik J."/>
            <person name="Repkova J."/>
        </authorList>
    </citation>
    <scope>NUCLEOTIDE SEQUENCE [LARGE SCALE GENOMIC DNA]</scope>
    <source>
        <strain evidence="2">cv. 10/8</strain>
        <tissue evidence="1">Leaf</tissue>
    </source>
</reference>
<protein>
    <submittedName>
        <fullName evidence="1">Uncharacterized protein</fullName>
    </submittedName>
</protein>
<proteinExistence type="predicted"/>
<accession>A0A392S8U8</accession>
<dbReference type="Proteomes" id="UP000265520">
    <property type="component" value="Unassembled WGS sequence"/>
</dbReference>